<accession>A0A0F9MGC5</accession>
<dbReference type="AlphaFoldDB" id="A0A0F9MGC5"/>
<name>A0A0F9MGC5_9ZZZZ</name>
<proteinExistence type="predicted"/>
<evidence type="ECO:0000313" key="1">
    <source>
        <dbReference type="EMBL" id="KKN04954.1"/>
    </source>
</evidence>
<sequence>MSKFKYLDNEIGKKWNFNEFENLIQLEIANQLKRIADALGRLSE</sequence>
<organism evidence="1">
    <name type="scientific">marine sediment metagenome</name>
    <dbReference type="NCBI Taxonomy" id="412755"/>
    <lineage>
        <taxon>unclassified sequences</taxon>
        <taxon>metagenomes</taxon>
        <taxon>ecological metagenomes</taxon>
    </lineage>
</organism>
<comment type="caution">
    <text evidence="1">The sequence shown here is derived from an EMBL/GenBank/DDBJ whole genome shotgun (WGS) entry which is preliminary data.</text>
</comment>
<dbReference type="EMBL" id="LAZR01004860">
    <property type="protein sequence ID" value="KKN04954.1"/>
    <property type="molecule type" value="Genomic_DNA"/>
</dbReference>
<gene>
    <name evidence="1" type="ORF">LCGC14_1092220</name>
</gene>
<reference evidence="1" key="1">
    <citation type="journal article" date="2015" name="Nature">
        <title>Complex archaea that bridge the gap between prokaryotes and eukaryotes.</title>
        <authorList>
            <person name="Spang A."/>
            <person name="Saw J.H."/>
            <person name="Jorgensen S.L."/>
            <person name="Zaremba-Niedzwiedzka K."/>
            <person name="Martijn J."/>
            <person name="Lind A.E."/>
            <person name="van Eijk R."/>
            <person name="Schleper C."/>
            <person name="Guy L."/>
            <person name="Ettema T.J."/>
        </authorList>
    </citation>
    <scope>NUCLEOTIDE SEQUENCE</scope>
</reference>
<protein>
    <submittedName>
        <fullName evidence="1">Uncharacterized protein</fullName>
    </submittedName>
</protein>